<keyword evidence="6 11" id="KW-0798">TonB box</keyword>
<dbReference type="PANTHER" id="PTHR30442">
    <property type="entry name" value="IRON III DICITRATE TRANSPORT PROTEIN FECA"/>
    <property type="match status" value="1"/>
</dbReference>
<dbReference type="InterPro" id="IPR000531">
    <property type="entry name" value="Beta-barrel_TonB"/>
</dbReference>
<comment type="subcellular location">
    <subcellularLocation>
        <location evidence="1 9">Cell outer membrane</location>
        <topology evidence="1 9">Multi-pass membrane protein</topology>
    </subcellularLocation>
</comment>
<evidence type="ECO:0000256" key="4">
    <source>
        <dbReference type="ARBA" id="ARBA00022692"/>
    </source>
</evidence>
<keyword evidence="15" id="KW-1185">Reference proteome</keyword>
<dbReference type="InterPro" id="IPR012910">
    <property type="entry name" value="Plug_dom"/>
</dbReference>
<evidence type="ECO:0000256" key="10">
    <source>
        <dbReference type="PROSITE-ProRule" id="PRU10144"/>
    </source>
</evidence>
<dbReference type="Proteomes" id="UP000202440">
    <property type="component" value="Chromosome"/>
</dbReference>
<comment type="similarity">
    <text evidence="9 11">Belongs to the TonB-dependent receptor family.</text>
</comment>
<feature type="short sequence motif" description="TonB C-terminal box" evidence="10">
    <location>
        <begin position="702"/>
        <end position="719"/>
    </location>
</feature>
<dbReference type="Pfam" id="PF00593">
    <property type="entry name" value="TonB_dep_Rec_b-barrel"/>
    <property type="match status" value="1"/>
</dbReference>
<evidence type="ECO:0000256" key="11">
    <source>
        <dbReference type="RuleBase" id="RU003357"/>
    </source>
</evidence>
<keyword evidence="3 9" id="KW-1134">Transmembrane beta strand</keyword>
<evidence type="ECO:0000256" key="2">
    <source>
        <dbReference type="ARBA" id="ARBA00022448"/>
    </source>
</evidence>
<evidence type="ECO:0000256" key="3">
    <source>
        <dbReference type="ARBA" id="ARBA00022452"/>
    </source>
</evidence>
<keyword evidence="5" id="KW-0732">Signal</keyword>
<keyword evidence="7 9" id="KW-0472">Membrane</keyword>
<dbReference type="PROSITE" id="PS52016">
    <property type="entry name" value="TONB_DEPENDENT_REC_3"/>
    <property type="match status" value="1"/>
</dbReference>
<dbReference type="Gene3D" id="2.40.170.20">
    <property type="entry name" value="TonB-dependent receptor, beta-barrel domain"/>
    <property type="match status" value="1"/>
</dbReference>
<keyword evidence="4 9" id="KW-0812">Transmembrane</keyword>
<keyword evidence="8 9" id="KW-0998">Cell outer membrane</keyword>
<sequence length="719" mass="78827">MGLLLPVAATAQNEVDLDKVYITGGQGQVLKQPGSATLIDQQALETFEYTDIHRILTAVPGVNLYEEDGYGLRPNIGLRGTSPDRSKKVTLMEDGVLSGPAPYSAPAAYYFPNVSRMSAVEVFKGPSAIKYGPATIGGAVNLVSRPIPYLPAGELDLQYGSDNFQRYNGWYGQESGQFGYLLEGLRVQSDGFKELDGGGDTGFERNDLNLKLSWTLPGEVAQRFVLKAGYADEVSDETYLGLTRADFDDDPYRRYAASQLDRMDWTHQSLHLMHQLDWGDHSLTTDVYRNTFERDWFKINGFGGNGPLLQTVLKDPSGVNAEFYRVLTGEQASANVNEQLMIGSNDRQYVSQGVQTRLNTSFAWLAVRHDVELGLRYHQDTVERLHSEAAYDMQVGGRLQQAADVATTLDNEGQAKALAVYVQNDMRWNDTTVSVGLRSEHIDTEETTYDSVSGEQTGKVDSSESVLLPGVGVYSQLTNTVGVLAGVYQGYSATTPGKDGDTDPEESINYELGSRYQGELGQAELIAFFNDYTELTGTCSFSNGCDNAVVDSQLNAGAAQVYGVEASWNKHLFAGAHIIPLSFTYTYSHGEFDANFADDSGVFGDRNNNIVAGEELAYLPKHRLNAQAGIERGPLAMNVSVLYQSDMRDTPGEGSIPASQRIDAHTVVDLSLRYRVLQDVLLYATVDNLLDLEYEVASKPYGYRPGKPRSANLGAKVSF</sequence>
<dbReference type="InterPro" id="IPR036942">
    <property type="entry name" value="Beta-barrel_TonB_sf"/>
</dbReference>
<keyword evidence="2 9" id="KW-0813">Transport</keyword>
<organism evidence="14 15">
    <name type="scientific">Bacterioplanes sanyensis</name>
    <dbReference type="NCBI Taxonomy" id="1249553"/>
    <lineage>
        <taxon>Bacteria</taxon>
        <taxon>Pseudomonadati</taxon>
        <taxon>Pseudomonadota</taxon>
        <taxon>Gammaproteobacteria</taxon>
        <taxon>Oceanospirillales</taxon>
        <taxon>Oceanospirillaceae</taxon>
        <taxon>Bacterioplanes</taxon>
    </lineage>
</organism>
<dbReference type="Gene3D" id="2.170.130.10">
    <property type="entry name" value="TonB-dependent receptor, plug domain"/>
    <property type="match status" value="1"/>
</dbReference>
<evidence type="ECO:0000259" key="12">
    <source>
        <dbReference type="Pfam" id="PF00593"/>
    </source>
</evidence>
<name>A0A222FHX1_9GAMM</name>
<gene>
    <name evidence="14" type="ORF">CHH28_08175</name>
</gene>
<reference evidence="14 15" key="1">
    <citation type="submission" date="2017-07" db="EMBL/GenBank/DDBJ databases">
        <title>Annotated genome sequence of Bacterioplanes sanyensis isolated from Red Sea.</title>
        <authorList>
            <person name="Rehman Z.U."/>
        </authorList>
    </citation>
    <scope>NUCLEOTIDE SEQUENCE [LARGE SCALE GENOMIC DNA]</scope>
    <source>
        <strain evidence="14 15">NV9</strain>
    </source>
</reference>
<proteinExistence type="inferred from homology"/>
<dbReference type="EMBL" id="CP022530">
    <property type="protein sequence ID" value="ASP38655.1"/>
    <property type="molecule type" value="Genomic_DNA"/>
</dbReference>
<dbReference type="GO" id="GO:0033214">
    <property type="term" value="P:siderophore-iron import into cell"/>
    <property type="evidence" value="ECO:0007669"/>
    <property type="project" value="TreeGrafter"/>
</dbReference>
<feature type="domain" description="TonB-dependent receptor plug" evidence="13">
    <location>
        <begin position="30"/>
        <end position="139"/>
    </location>
</feature>
<dbReference type="InterPro" id="IPR010917">
    <property type="entry name" value="TonB_rcpt_CS"/>
</dbReference>
<evidence type="ECO:0008006" key="16">
    <source>
        <dbReference type="Google" id="ProtNLM"/>
    </source>
</evidence>
<evidence type="ECO:0000256" key="7">
    <source>
        <dbReference type="ARBA" id="ARBA00023136"/>
    </source>
</evidence>
<dbReference type="SUPFAM" id="SSF56935">
    <property type="entry name" value="Porins"/>
    <property type="match status" value="1"/>
</dbReference>
<protein>
    <recommendedName>
        <fullName evidence="16">TonB-dependent receptor</fullName>
    </recommendedName>
</protein>
<evidence type="ECO:0000256" key="6">
    <source>
        <dbReference type="ARBA" id="ARBA00023077"/>
    </source>
</evidence>
<dbReference type="PROSITE" id="PS01156">
    <property type="entry name" value="TONB_DEPENDENT_REC_2"/>
    <property type="match status" value="1"/>
</dbReference>
<accession>A0A222FHX1</accession>
<dbReference type="GO" id="GO:0009279">
    <property type="term" value="C:cell outer membrane"/>
    <property type="evidence" value="ECO:0007669"/>
    <property type="project" value="UniProtKB-SubCell"/>
</dbReference>
<dbReference type="InterPro" id="IPR037066">
    <property type="entry name" value="Plug_dom_sf"/>
</dbReference>
<dbReference type="InterPro" id="IPR039426">
    <property type="entry name" value="TonB-dep_rcpt-like"/>
</dbReference>
<dbReference type="KEGG" id="bsan:CHH28_08175"/>
<evidence type="ECO:0000256" key="9">
    <source>
        <dbReference type="PROSITE-ProRule" id="PRU01360"/>
    </source>
</evidence>
<dbReference type="PANTHER" id="PTHR30442:SF0">
    <property type="entry name" value="FE(3+) DICITRATE TRANSPORT PROTEIN FECA"/>
    <property type="match status" value="1"/>
</dbReference>
<evidence type="ECO:0000256" key="1">
    <source>
        <dbReference type="ARBA" id="ARBA00004571"/>
    </source>
</evidence>
<evidence type="ECO:0000256" key="5">
    <source>
        <dbReference type="ARBA" id="ARBA00022729"/>
    </source>
</evidence>
<dbReference type="Pfam" id="PF07715">
    <property type="entry name" value="Plug"/>
    <property type="match status" value="1"/>
</dbReference>
<evidence type="ECO:0000313" key="15">
    <source>
        <dbReference type="Proteomes" id="UP000202440"/>
    </source>
</evidence>
<evidence type="ECO:0000313" key="14">
    <source>
        <dbReference type="EMBL" id="ASP38655.1"/>
    </source>
</evidence>
<evidence type="ECO:0000259" key="13">
    <source>
        <dbReference type="Pfam" id="PF07715"/>
    </source>
</evidence>
<dbReference type="AlphaFoldDB" id="A0A222FHX1"/>
<feature type="domain" description="TonB-dependent receptor-like beta-barrel" evidence="12">
    <location>
        <begin position="231"/>
        <end position="689"/>
    </location>
</feature>
<evidence type="ECO:0000256" key="8">
    <source>
        <dbReference type="ARBA" id="ARBA00023237"/>
    </source>
</evidence>